<organism evidence="1 2">
    <name type="scientific">Aliterella atlantica CENA595</name>
    <dbReference type="NCBI Taxonomy" id="1618023"/>
    <lineage>
        <taxon>Bacteria</taxon>
        <taxon>Bacillati</taxon>
        <taxon>Cyanobacteriota</taxon>
        <taxon>Cyanophyceae</taxon>
        <taxon>Chroococcidiopsidales</taxon>
        <taxon>Aliterellaceae</taxon>
        <taxon>Aliterella</taxon>
    </lineage>
</organism>
<evidence type="ECO:0000313" key="1">
    <source>
        <dbReference type="EMBL" id="KJH70266.1"/>
    </source>
</evidence>
<proteinExistence type="predicted"/>
<name>A0A0D8ZSS1_9CYAN</name>
<keyword evidence="2" id="KW-1185">Reference proteome</keyword>
<evidence type="ECO:0000313" key="2">
    <source>
        <dbReference type="Proteomes" id="UP000032452"/>
    </source>
</evidence>
<dbReference type="RefSeq" id="WP_045056288.1">
    <property type="nucleotide sequence ID" value="NZ_CAWMDP010000018.1"/>
</dbReference>
<accession>A0A0D8ZSS1</accession>
<dbReference type="STRING" id="1618023.UH38_19155"/>
<sequence>MQYASSIKYGGLLIDACDCNHTAYQNLGLVCPSCHESVFLTAGHERYYNASNKKTKVVPHFSHRPDKDKKEVERCKLRIAQITTADIIKSENASRNQRLRLFNRHLWNLLRLCYKLNDFDESISFLRSGFNLVAQNDTQGQVISQAFNELLTTIFISEVPRIHKESECHLEKLLEKTQDERFVPTGSLQSLLATWRQTIDKKMHVAIYNEVVDCLVAKKHQPILQNLITLGLYNFVCVTAICERDRLAINERITAYNSLHSQNVEISEAVIYEVFSNLVDVFTSRNSKAMEAIAGFIRDDVLEAIAFTPWAEGFEKFSS</sequence>
<dbReference type="EMBL" id="JYON01000025">
    <property type="protein sequence ID" value="KJH70266.1"/>
    <property type="molecule type" value="Genomic_DNA"/>
</dbReference>
<reference evidence="1 2" key="1">
    <citation type="submission" date="2015-02" db="EMBL/GenBank/DDBJ databases">
        <title>Draft genome of a novel marine cyanobacterium (Chroococcales) isolated from South Atlantic Ocean.</title>
        <authorList>
            <person name="Rigonato J."/>
            <person name="Alvarenga D.O."/>
            <person name="Branco L.H."/>
            <person name="Varani A.M."/>
            <person name="Brandini F.P."/>
            <person name="Fiore M.F."/>
        </authorList>
    </citation>
    <scope>NUCLEOTIDE SEQUENCE [LARGE SCALE GENOMIC DNA]</scope>
    <source>
        <strain evidence="1 2">CENA595</strain>
    </source>
</reference>
<dbReference type="OrthoDB" id="516551at2"/>
<protein>
    <submittedName>
        <fullName evidence="1">Uncharacterized protein</fullName>
    </submittedName>
</protein>
<comment type="caution">
    <text evidence="1">The sequence shown here is derived from an EMBL/GenBank/DDBJ whole genome shotgun (WGS) entry which is preliminary data.</text>
</comment>
<dbReference type="Proteomes" id="UP000032452">
    <property type="component" value="Unassembled WGS sequence"/>
</dbReference>
<dbReference type="AlphaFoldDB" id="A0A0D8ZSS1"/>
<gene>
    <name evidence="1" type="ORF">UH38_19155</name>
</gene>